<reference evidence="3" key="2">
    <citation type="submission" date="2009-11" db="EMBL/GenBank/DDBJ databases">
        <title>The Genome Sequence of Allomyces macrogynus strain ATCC 38327.</title>
        <authorList>
            <consortium name="The Broad Institute Genome Sequencing Platform"/>
            <person name="Russ C."/>
            <person name="Cuomo C."/>
            <person name="Shea T."/>
            <person name="Young S.K."/>
            <person name="Zeng Q."/>
            <person name="Koehrsen M."/>
            <person name="Haas B."/>
            <person name="Borodovsky M."/>
            <person name="Guigo R."/>
            <person name="Alvarado L."/>
            <person name="Berlin A."/>
            <person name="Borenstein D."/>
            <person name="Chen Z."/>
            <person name="Engels R."/>
            <person name="Freedman E."/>
            <person name="Gellesch M."/>
            <person name="Goldberg J."/>
            <person name="Griggs A."/>
            <person name="Gujja S."/>
            <person name="Heiman D."/>
            <person name="Hepburn T."/>
            <person name="Howarth C."/>
            <person name="Jen D."/>
            <person name="Larson L."/>
            <person name="Lewis B."/>
            <person name="Mehta T."/>
            <person name="Park D."/>
            <person name="Pearson M."/>
            <person name="Roberts A."/>
            <person name="Saif S."/>
            <person name="Shenoy N."/>
            <person name="Sisk P."/>
            <person name="Stolte C."/>
            <person name="Sykes S."/>
            <person name="Walk T."/>
            <person name="White J."/>
            <person name="Yandava C."/>
            <person name="Burger G."/>
            <person name="Gray M.W."/>
            <person name="Holland P.W.H."/>
            <person name="King N."/>
            <person name="Lang F.B.F."/>
            <person name="Roger A.J."/>
            <person name="Ruiz-Trillo I."/>
            <person name="Lander E."/>
            <person name="Nusbaum C."/>
        </authorList>
    </citation>
    <scope>NUCLEOTIDE SEQUENCE [LARGE SCALE GENOMIC DNA]</scope>
    <source>
        <strain evidence="3">ATCC 38327</strain>
    </source>
</reference>
<keyword evidence="1" id="KW-0812">Transmembrane</keyword>
<organism evidence="2 3">
    <name type="scientific">Allomyces macrogynus (strain ATCC 38327)</name>
    <name type="common">Allomyces javanicus var. macrogynus</name>
    <dbReference type="NCBI Taxonomy" id="578462"/>
    <lineage>
        <taxon>Eukaryota</taxon>
        <taxon>Fungi</taxon>
        <taxon>Fungi incertae sedis</taxon>
        <taxon>Blastocladiomycota</taxon>
        <taxon>Blastocladiomycetes</taxon>
        <taxon>Blastocladiales</taxon>
        <taxon>Blastocladiaceae</taxon>
        <taxon>Allomyces</taxon>
    </lineage>
</organism>
<evidence type="ECO:0000313" key="3">
    <source>
        <dbReference type="Proteomes" id="UP000054350"/>
    </source>
</evidence>
<keyword evidence="3" id="KW-1185">Reference proteome</keyword>
<evidence type="ECO:0000313" key="2">
    <source>
        <dbReference type="EMBL" id="KNE57635.1"/>
    </source>
</evidence>
<name>A0A0L0S5A1_ALLM3</name>
<reference evidence="2 3" key="1">
    <citation type="submission" date="2009-11" db="EMBL/GenBank/DDBJ databases">
        <title>Annotation of Allomyces macrogynus ATCC 38327.</title>
        <authorList>
            <consortium name="The Broad Institute Genome Sequencing Platform"/>
            <person name="Russ C."/>
            <person name="Cuomo C."/>
            <person name="Burger G."/>
            <person name="Gray M.W."/>
            <person name="Holland P.W.H."/>
            <person name="King N."/>
            <person name="Lang F.B.F."/>
            <person name="Roger A.J."/>
            <person name="Ruiz-Trillo I."/>
            <person name="Young S.K."/>
            <person name="Zeng Q."/>
            <person name="Gargeya S."/>
            <person name="Fitzgerald M."/>
            <person name="Haas B."/>
            <person name="Abouelleil A."/>
            <person name="Alvarado L."/>
            <person name="Arachchi H.M."/>
            <person name="Berlin A."/>
            <person name="Chapman S.B."/>
            <person name="Gearin G."/>
            <person name="Goldberg J."/>
            <person name="Griggs A."/>
            <person name="Gujja S."/>
            <person name="Hansen M."/>
            <person name="Heiman D."/>
            <person name="Howarth C."/>
            <person name="Larimer J."/>
            <person name="Lui A."/>
            <person name="MacDonald P.J.P."/>
            <person name="McCowen C."/>
            <person name="Montmayeur A."/>
            <person name="Murphy C."/>
            <person name="Neiman D."/>
            <person name="Pearson M."/>
            <person name="Priest M."/>
            <person name="Roberts A."/>
            <person name="Saif S."/>
            <person name="Shea T."/>
            <person name="Sisk P."/>
            <person name="Stolte C."/>
            <person name="Sykes S."/>
            <person name="Wortman J."/>
            <person name="Nusbaum C."/>
            <person name="Birren B."/>
        </authorList>
    </citation>
    <scope>NUCLEOTIDE SEQUENCE [LARGE SCALE GENOMIC DNA]</scope>
    <source>
        <strain evidence="2 3">ATCC 38327</strain>
    </source>
</reference>
<sequence length="115" mass="12321">MQALATGLDLWGAAKHKPGIVNTIGLGHAFAAVASTVMVMVRTSERSTGANAWVVVAWVLVLVGARGVWGVRAGVEARTGGGVCDGVKRVERVEKVRVRVGRTVVGRQRMWIRFE</sequence>
<protein>
    <submittedName>
        <fullName evidence="2">Uncharacterized protein</fullName>
    </submittedName>
</protein>
<evidence type="ECO:0000256" key="1">
    <source>
        <dbReference type="SAM" id="Phobius"/>
    </source>
</evidence>
<feature type="transmembrane region" description="Helical" evidence="1">
    <location>
        <begin position="20"/>
        <end position="40"/>
    </location>
</feature>
<accession>A0A0L0S5A1</accession>
<gene>
    <name evidence="2" type="ORF">AMAG_18335</name>
</gene>
<dbReference type="EMBL" id="GG745332">
    <property type="protein sequence ID" value="KNE57635.1"/>
    <property type="molecule type" value="Genomic_DNA"/>
</dbReference>
<keyword evidence="1" id="KW-1133">Transmembrane helix</keyword>
<keyword evidence="1" id="KW-0472">Membrane</keyword>
<dbReference type="VEuPathDB" id="FungiDB:AMAG_18335"/>
<proteinExistence type="predicted"/>
<dbReference type="Proteomes" id="UP000054350">
    <property type="component" value="Unassembled WGS sequence"/>
</dbReference>
<feature type="transmembrane region" description="Helical" evidence="1">
    <location>
        <begin position="52"/>
        <end position="69"/>
    </location>
</feature>
<dbReference type="AlphaFoldDB" id="A0A0L0S5A1"/>